<dbReference type="RefSeq" id="WP_122200795.1">
    <property type="nucleotide sequence ID" value="NZ_CABJFV010000001.1"/>
</dbReference>
<comment type="caution">
    <text evidence="1">The sequence shown here is derived from an EMBL/GenBank/DDBJ whole genome shotgun (WGS) entry which is preliminary data.</text>
</comment>
<proteinExistence type="predicted"/>
<dbReference type="SUPFAM" id="SSF48208">
    <property type="entry name" value="Six-hairpin glycosidases"/>
    <property type="match status" value="1"/>
</dbReference>
<dbReference type="Proteomes" id="UP000284379">
    <property type="component" value="Unassembled WGS sequence"/>
</dbReference>
<gene>
    <name evidence="1" type="ORF">DW888_02645</name>
</gene>
<protein>
    <submittedName>
        <fullName evidence="1">Uncharacterized protein</fullName>
    </submittedName>
</protein>
<dbReference type="EMBL" id="QSGO01000001">
    <property type="protein sequence ID" value="RHB38715.1"/>
    <property type="molecule type" value="Genomic_DNA"/>
</dbReference>
<evidence type="ECO:0000313" key="1">
    <source>
        <dbReference type="EMBL" id="RHB38715.1"/>
    </source>
</evidence>
<dbReference type="GO" id="GO:0005975">
    <property type="term" value="P:carbohydrate metabolic process"/>
    <property type="evidence" value="ECO:0007669"/>
    <property type="project" value="InterPro"/>
</dbReference>
<name>A0A413VYQ4_9BACE</name>
<reference evidence="1 2" key="1">
    <citation type="submission" date="2018-08" db="EMBL/GenBank/DDBJ databases">
        <title>A genome reference for cultivated species of the human gut microbiota.</title>
        <authorList>
            <person name="Zou Y."/>
            <person name="Xue W."/>
            <person name="Luo G."/>
        </authorList>
    </citation>
    <scope>NUCLEOTIDE SEQUENCE [LARGE SCALE GENOMIC DNA]</scope>
    <source>
        <strain evidence="1 2">AM40-30BH</strain>
    </source>
</reference>
<evidence type="ECO:0000313" key="2">
    <source>
        <dbReference type="Proteomes" id="UP000284379"/>
    </source>
</evidence>
<dbReference type="InterPro" id="IPR008928">
    <property type="entry name" value="6-hairpin_glycosidase_sf"/>
</dbReference>
<sequence>MKEQRKCFVFYCIVFVFIIQPLSLVAKDYLTLGSEQQGWRVLIHPESGVIHQYQQQIGNVWEIIPFREDTLAGPAWKGIRLSPSSGQPGTFEAETRAIHYALRYRPAADHLIVECILSNRGKEIFEPEYSRLFIGIDSEMKTFPEWDTKFFPTLLRCEKDFTWGYFMSPRQVIMGIGIEEPVASYTLNYVYEGLLEWKWGHQIKTASLDLLHCLPLPERHPQNKILLKPGETKKWILHLGGIGQLSEVKETLSQWIQAPMIECDKYTISGKEKSRLYIHSRYPLKSLVVKAPDAALTELSVDKVSEYLYTASFVPSAQKGVYQIKATTTNRKTAEASIYVRNPWSWYMKNARDFVAQNPPLFSNGCEAFYGYYTAFLAARHFPDTSKDKGLEERFNRTLPFFIDTLTWIPKKEAAPDRVQNFSSLIGMLVDLWEATGEISYLEKAAHIGDYLCSEKVQSADGAYRSKGTHYTAVIYPAKSMLELVAAEKNFMGLPQWKERYERHQKSAYKAIDDLLLRLDDIQTEGDMTFEDGMITCSALQLALRGLSEEDSVKRQQYTSAAVYLMDKHQCLEQLLIPDCRMRGGTLRYWEALDVYFVPNQIMNSPHGWTAWKIYASYYLYLLTGKVHYLTDFMDTLGACAQIMDLNGHLRWGFVPDPYVKGMVCVERSDKRHDWHPVDSIVGEQYLDMISPWLRPDDENSVCAFGERGGSGDNTVQEIFKVMEECTLTSAYVVIDETGRIQSWNCSAGYENGVLRIVPDEDLINAIHLNSFRKIEVETNLAGKRIRKSCLPGMRWVRDEL</sequence>
<organism evidence="1 2">
    <name type="scientific">Bacteroides nordii</name>
    <dbReference type="NCBI Taxonomy" id="291645"/>
    <lineage>
        <taxon>Bacteria</taxon>
        <taxon>Pseudomonadati</taxon>
        <taxon>Bacteroidota</taxon>
        <taxon>Bacteroidia</taxon>
        <taxon>Bacteroidales</taxon>
        <taxon>Bacteroidaceae</taxon>
        <taxon>Bacteroides</taxon>
    </lineage>
</organism>
<accession>A0A413VYQ4</accession>
<dbReference type="AlphaFoldDB" id="A0A413VYQ4"/>